<dbReference type="Proteomes" id="UP000436088">
    <property type="component" value="Unassembled WGS sequence"/>
</dbReference>
<reference evidence="4" key="1">
    <citation type="submission" date="2019-09" db="EMBL/GenBank/DDBJ databases">
        <title>Draft genome information of white flower Hibiscus syriacus.</title>
        <authorList>
            <person name="Kim Y.-M."/>
        </authorList>
    </citation>
    <scope>NUCLEOTIDE SEQUENCE [LARGE SCALE GENOMIC DNA]</scope>
    <source>
        <strain evidence="4">YM2019G1</strain>
    </source>
</reference>
<organism evidence="4 5">
    <name type="scientific">Hibiscus syriacus</name>
    <name type="common">Rose of Sharon</name>
    <dbReference type="NCBI Taxonomy" id="106335"/>
    <lineage>
        <taxon>Eukaryota</taxon>
        <taxon>Viridiplantae</taxon>
        <taxon>Streptophyta</taxon>
        <taxon>Embryophyta</taxon>
        <taxon>Tracheophyta</taxon>
        <taxon>Spermatophyta</taxon>
        <taxon>Magnoliopsida</taxon>
        <taxon>eudicotyledons</taxon>
        <taxon>Gunneridae</taxon>
        <taxon>Pentapetalae</taxon>
        <taxon>rosids</taxon>
        <taxon>malvids</taxon>
        <taxon>Malvales</taxon>
        <taxon>Malvaceae</taxon>
        <taxon>Malvoideae</taxon>
        <taxon>Hibiscus</taxon>
    </lineage>
</organism>
<protein>
    <recommendedName>
        <fullName evidence="6">Pentatricopeptide repeat-containing protein</fullName>
    </recommendedName>
</protein>
<proteinExistence type="inferred from homology"/>
<evidence type="ECO:0008006" key="6">
    <source>
        <dbReference type="Google" id="ProtNLM"/>
    </source>
</evidence>
<name>A0A6A2X1L5_HIBSY</name>
<sequence length="68" mass="8112">MSSTVREMQFNGFSVSLEAYNCMLDAYGKEGEMEKFQNVLQRMEEPNCASDHYTYNIMINIWRKEMDR</sequence>
<comment type="similarity">
    <text evidence="1">Belongs to the PPR family. P subfamily.</text>
</comment>
<dbReference type="EMBL" id="VEPZ02001544">
    <property type="protein sequence ID" value="KAE8668663.1"/>
    <property type="molecule type" value="Genomic_DNA"/>
</dbReference>
<comment type="caution">
    <text evidence="4">The sequence shown here is derived from an EMBL/GenBank/DDBJ whole genome shotgun (WGS) entry which is preliminary data.</text>
</comment>
<dbReference type="InterPro" id="IPR002885">
    <property type="entry name" value="PPR_rpt"/>
</dbReference>
<evidence type="ECO:0000313" key="4">
    <source>
        <dbReference type="EMBL" id="KAE8668663.1"/>
    </source>
</evidence>
<dbReference type="NCBIfam" id="TIGR00756">
    <property type="entry name" value="PPR"/>
    <property type="match status" value="1"/>
</dbReference>
<dbReference type="AlphaFoldDB" id="A0A6A2X1L5"/>
<feature type="repeat" description="PPR" evidence="3">
    <location>
        <begin position="16"/>
        <end position="50"/>
    </location>
</feature>
<keyword evidence="2" id="KW-0677">Repeat</keyword>
<dbReference type="PROSITE" id="PS51375">
    <property type="entry name" value="PPR"/>
    <property type="match status" value="1"/>
</dbReference>
<evidence type="ECO:0000256" key="1">
    <source>
        <dbReference type="ARBA" id="ARBA00007626"/>
    </source>
</evidence>
<dbReference type="PANTHER" id="PTHR47447">
    <property type="entry name" value="OS03G0856100 PROTEIN"/>
    <property type="match status" value="1"/>
</dbReference>
<evidence type="ECO:0000313" key="5">
    <source>
        <dbReference type="Proteomes" id="UP000436088"/>
    </source>
</evidence>
<evidence type="ECO:0000256" key="3">
    <source>
        <dbReference type="PROSITE-ProRule" id="PRU00708"/>
    </source>
</evidence>
<keyword evidence="5" id="KW-1185">Reference proteome</keyword>
<gene>
    <name evidence="4" type="ORF">F3Y22_tig00112289pilonHSYRG00168</name>
</gene>
<dbReference type="Pfam" id="PF13041">
    <property type="entry name" value="PPR_2"/>
    <property type="match status" value="1"/>
</dbReference>
<dbReference type="InterPro" id="IPR011990">
    <property type="entry name" value="TPR-like_helical_dom_sf"/>
</dbReference>
<accession>A0A6A2X1L5</accession>
<dbReference type="Gene3D" id="1.25.40.10">
    <property type="entry name" value="Tetratricopeptide repeat domain"/>
    <property type="match status" value="1"/>
</dbReference>
<dbReference type="PANTHER" id="PTHR47447:SF26">
    <property type="entry name" value="CHLOROPLAST RNA SPLICING4"/>
    <property type="match status" value="1"/>
</dbReference>
<evidence type="ECO:0000256" key="2">
    <source>
        <dbReference type="ARBA" id="ARBA00022737"/>
    </source>
</evidence>